<evidence type="ECO:0000256" key="1">
    <source>
        <dbReference type="ARBA" id="ARBA00010518"/>
    </source>
</evidence>
<dbReference type="InterPro" id="IPR036152">
    <property type="entry name" value="Asp/glu_Ase-like_sf"/>
</dbReference>
<feature type="domain" description="Asparaginase/glutaminase C-terminal" evidence="8">
    <location>
        <begin position="254"/>
        <end position="357"/>
    </location>
</feature>
<feature type="binding site" evidence="4">
    <location>
        <begin position="131"/>
        <end position="132"/>
    </location>
    <ligand>
        <name>substrate</name>
    </ligand>
</feature>
<dbReference type="EC" id="3.5.1.1" evidence="10"/>
<evidence type="ECO:0000313" key="9">
    <source>
        <dbReference type="EMBL" id="ANO35159.1"/>
    </source>
</evidence>
<dbReference type="KEGG" id="vbr:A6E01_18480"/>
<dbReference type="Pfam" id="PF00710">
    <property type="entry name" value="Asparaginase"/>
    <property type="match status" value="1"/>
</dbReference>
<accession>A0AAJ5JQY3</accession>
<evidence type="ECO:0000256" key="6">
    <source>
        <dbReference type="RuleBase" id="RU004456"/>
    </source>
</evidence>
<evidence type="ECO:0000256" key="5">
    <source>
        <dbReference type="PROSITE-ProRule" id="PRU10099"/>
    </source>
</evidence>
<dbReference type="FunFam" id="3.40.50.1170:FF:000001">
    <property type="entry name" value="L-asparaginase 2"/>
    <property type="match status" value="1"/>
</dbReference>
<evidence type="ECO:0000256" key="4">
    <source>
        <dbReference type="PIRSR" id="PIRSR001220-2"/>
    </source>
</evidence>
<dbReference type="Proteomes" id="UP000092018">
    <property type="component" value="Chromosome 2"/>
</dbReference>
<dbReference type="SUPFAM" id="SSF53774">
    <property type="entry name" value="Glutaminase/Asparaginase"/>
    <property type="match status" value="1"/>
</dbReference>
<evidence type="ECO:0000256" key="3">
    <source>
        <dbReference type="PIRSR" id="PIRSR001220-1"/>
    </source>
</evidence>
<dbReference type="Gene3D" id="3.40.50.40">
    <property type="match status" value="1"/>
</dbReference>
<sequence length="361" mass="38011">MASIVQWVSYIHLVPEDAMKKLTTALIISSLFSLNAIAQELPNITILGTGGTIAGSAEKSTDVTGYKAGEIAVSTLIEAVPQIVDVANVDGIQVANTSSSNIDSKILLEMANTANSLLQNDTSGVVITHGTDTTEETAFFMDLVNQTDKPIVVVGAMRPATAISADGPMNLLNAVKLASDESAYGRGTMVLLNDNIGAAYYTSKTSSISLDTFKAHDQGFLGTFAGGEPKFYYEPAKVMGKPTFDVSKLETLPKVDIVYSYQNMGPEIIDAIVESGADGIVVAGSGNGSVPSAVRERISQLNEDGYPVVLSTRTGSGFVTAKSHAIGSGVLNPQKARIMLMLALTETQDVKELPVYFGTQS</sequence>
<comment type="similarity">
    <text evidence="1 6">Belongs to the asparaginase 1 family.</text>
</comment>
<dbReference type="PRINTS" id="PR00139">
    <property type="entry name" value="ASNGLNASE"/>
</dbReference>
<dbReference type="Pfam" id="PF17763">
    <property type="entry name" value="Asparaginase_C"/>
    <property type="match status" value="1"/>
</dbReference>
<evidence type="ECO:0000259" key="7">
    <source>
        <dbReference type="Pfam" id="PF00710"/>
    </source>
</evidence>
<dbReference type="InterPro" id="IPR020827">
    <property type="entry name" value="Asparaginase/glutaminase_AS1"/>
</dbReference>
<dbReference type="InterPro" id="IPR006034">
    <property type="entry name" value="Asparaginase/glutaminase-like"/>
</dbReference>
<dbReference type="AlphaFoldDB" id="A0AAJ5JQY3"/>
<dbReference type="NCBIfam" id="TIGR00520">
    <property type="entry name" value="asnASE_II"/>
    <property type="match status" value="1"/>
</dbReference>
<dbReference type="PIRSF" id="PIRSF500176">
    <property type="entry name" value="L_ASNase"/>
    <property type="match status" value="1"/>
</dbReference>
<dbReference type="GO" id="GO:0006528">
    <property type="term" value="P:asparagine metabolic process"/>
    <property type="evidence" value="ECO:0007669"/>
    <property type="project" value="InterPro"/>
</dbReference>
<dbReference type="PROSITE" id="PS00144">
    <property type="entry name" value="ASN_GLN_ASE_1"/>
    <property type="match status" value="1"/>
</dbReference>
<organism evidence="9 11">
    <name type="scientific">Vibrio breoganii</name>
    <dbReference type="NCBI Taxonomy" id="553239"/>
    <lineage>
        <taxon>Bacteria</taxon>
        <taxon>Pseudomonadati</taxon>
        <taxon>Pseudomonadota</taxon>
        <taxon>Gammaproteobacteria</taxon>
        <taxon>Vibrionales</taxon>
        <taxon>Vibrionaceae</taxon>
        <taxon>Vibrio</taxon>
    </lineage>
</organism>
<dbReference type="GO" id="GO:0004067">
    <property type="term" value="F:asparaginase activity"/>
    <property type="evidence" value="ECO:0007669"/>
    <property type="project" value="UniProtKB-UniRule"/>
</dbReference>
<dbReference type="Gene3D" id="3.40.50.1170">
    <property type="entry name" value="L-asparaginase, N-terminal domain"/>
    <property type="match status" value="1"/>
</dbReference>
<evidence type="ECO:0000313" key="12">
    <source>
        <dbReference type="Proteomes" id="UP000590068"/>
    </source>
</evidence>
<reference evidence="9 11" key="1">
    <citation type="submission" date="2016-06" db="EMBL/GenBank/DDBJ databases">
        <title>Adaptive Radiation by Waves of Gene Transfer Leads to Fine-Scale Resource Partitioning in Marine Microbes.</title>
        <authorList>
            <person name="Hehemann J.-H."/>
            <person name="Arevalo P."/>
            <person name="Datta M.S."/>
            <person name="Yu X."/>
            <person name="Corzett C."/>
            <person name="Henschel A."/>
            <person name="Preheim S.P."/>
            <person name="Timberlake S."/>
            <person name="Alm E.J."/>
            <person name="Polz M.F."/>
        </authorList>
    </citation>
    <scope>NUCLEOTIDE SEQUENCE [LARGE SCALE GENOMIC DNA]</scope>
    <source>
        <strain evidence="9 11">FF50</strain>
    </source>
</reference>
<dbReference type="SMART" id="SM00870">
    <property type="entry name" value="Asparaginase"/>
    <property type="match status" value="1"/>
</dbReference>
<dbReference type="CDD" id="cd08964">
    <property type="entry name" value="L-asparaginase_II"/>
    <property type="match status" value="1"/>
</dbReference>
<dbReference type="InterPro" id="IPR004550">
    <property type="entry name" value="AsnASE_II"/>
</dbReference>
<reference evidence="10 12" key="2">
    <citation type="submission" date="2020-04" db="EMBL/GenBank/DDBJ databases">
        <title>WGS-Seq of Vibrio isolated by the O'Toole Lab.</title>
        <authorList>
            <person name="Mckone K.P."/>
            <person name="Whitaker R."/>
            <person name="Sevigney J.L."/>
            <person name="Herring J.B."/>
            <person name="O'Toole G."/>
        </authorList>
    </citation>
    <scope>NUCLEOTIDE SEQUENCE [LARGE SCALE GENOMIC DNA]</scope>
    <source>
        <strain evidence="10 12">BS_02</strain>
    </source>
</reference>
<keyword evidence="12" id="KW-1185">Reference proteome</keyword>
<evidence type="ECO:0000259" key="8">
    <source>
        <dbReference type="Pfam" id="PF17763"/>
    </source>
</evidence>
<keyword evidence="2 10" id="KW-0378">Hydrolase</keyword>
<dbReference type="EMBL" id="JABCJR010000012">
    <property type="protein sequence ID" value="NMR69855.1"/>
    <property type="molecule type" value="Genomic_DNA"/>
</dbReference>
<dbReference type="InterPro" id="IPR027473">
    <property type="entry name" value="L-asparaginase_C"/>
</dbReference>
<feature type="active site" evidence="5">
    <location>
        <position position="52"/>
    </location>
</feature>
<protein>
    <submittedName>
        <fullName evidence="9">L-asparaginase</fullName>
    </submittedName>
    <submittedName>
        <fullName evidence="10">Type II asparaginase</fullName>
        <ecNumber evidence="10">3.5.1.1</ecNumber>
    </submittedName>
</protein>
<dbReference type="PIRSF" id="PIRSF001220">
    <property type="entry name" value="L-ASNase_gatD"/>
    <property type="match status" value="1"/>
</dbReference>
<feature type="domain" description="L-asparaginase N-terminal" evidence="7">
    <location>
        <begin position="43"/>
        <end position="236"/>
    </location>
</feature>
<dbReference type="PANTHER" id="PTHR11707:SF28">
    <property type="entry name" value="60 KDA LYSOPHOSPHOLIPASE"/>
    <property type="match status" value="1"/>
</dbReference>
<proteinExistence type="inferred from homology"/>
<evidence type="ECO:0000256" key="2">
    <source>
        <dbReference type="ARBA" id="ARBA00022801"/>
    </source>
</evidence>
<dbReference type="EMBL" id="CP016178">
    <property type="protein sequence ID" value="ANO35159.1"/>
    <property type="molecule type" value="Genomic_DNA"/>
</dbReference>
<evidence type="ECO:0000313" key="10">
    <source>
        <dbReference type="EMBL" id="NMR69855.1"/>
    </source>
</evidence>
<feature type="binding site" evidence="4">
    <location>
        <position position="99"/>
    </location>
    <ligand>
        <name>substrate</name>
    </ligand>
</feature>
<gene>
    <name evidence="9" type="ORF">A6E01_18480</name>
    <name evidence="10" type="ORF">HJ568_07680</name>
</gene>
<dbReference type="PROSITE" id="PS51732">
    <property type="entry name" value="ASN_GLN_ASE_3"/>
    <property type="match status" value="1"/>
</dbReference>
<dbReference type="InterPro" id="IPR037152">
    <property type="entry name" value="L-asparaginase_N_sf"/>
</dbReference>
<dbReference type="InterPro" id="IPR027474">
    <property type="entry name" value="L-asparaginase_N"/>
</dbReference>
<dbReference type="InterPro" id="IPR040919">
    <property type="entry name" value="Asparaginase_C"/>
</dbReference>
<dbReference type="Proteomes" id="UP000590068">
    <property type="component" value="Unassembled WGS sequence"/>
</dbReference>
<dbReference type="PANTHER" id="PTHR11707">
    <property type="entry name" value="L-ASPARAGINASE"/>
    <property type="match status" value="1"/>
</dbReference>
<evidence type="ECO:0000313" key="11">
    <source>
        <dbReference type="Proteomes" id="UP000092018"/>
    </source>
</evidence>
<feature type="active site" description="O-isoaspartyl threonine intermediate" evidence="3">
    <location>
        <position position="52"/>
    </location>
</feature>
<name>A0AAJ5JQY3_9VIBR</name>